<evidence type="ECO:0000313" key="8">
    <source>
        <dbReference type="EMBL" id="ACZ19683.1"/>
    </source>
</evidence>
<feature type="transmembrane region" description="Helical" evidence="5">
    <location>
        <begin position="195"/>
        <end position="218"/>
    </location>
</feature>
<dbReference type="Pfam" id="PF00672">
    <property type="entry name" value="HAMP"/>
    <property type="match status" value="1"/>
</dbReference>
<dbReference type="AlphaFoldDB" id="D1B6P2"/>
<feature type="transmembrane region" description="Helical" evidence="5">
    <location>
        <begin position="53"/>
        <end position="72"/>
    </location>
</feature>
<keyword evidence="5" id="KW-1133">Transmembrane helix</keyword>
<dbReference type="Proteomes" id="UP000002030">
    <property type="component" value="Chromosome"/>
</dbReference>
<dbReference type="SMART" id="SM00283">
    <property type="entry name" value="MA"/>
    <property type="match status" value="1"/>
</dbReference>
<organism evidence="8 9">
    <name type="scientific">Thermanaerovibrio acidaminovorans (strain ATCC 49978 / DSM 6589 / Su883)</name>
    <name type="common">Selenomonas acidaminovorans</name>
    <dbReference type="NCBI Taxonomy" id="525903"/>
    <lineage>
        <taxon>Bacteria</taxon>
        <taxon>Thermotogati</taxon>
        <taxon>Synergistota</taxon>
        <taxon>Synergistia</taxon>
        <taxon>Synergistales</taxon>
        <taxon>Synergistaceae</taxon>
        <taxon>Thermanaerovibrio</taxon>
    </lineage>
</organism>
<sequence>MERLLRGFTIKARLWFLLVGLLLAMGGLSAFLVEGLKSAKGSADQLYSVGASGVRWAMSAMCSGQMSVINIYRAINSADPKDREANAQASVTAIEEALEYVSRYKATLREGDMGSLKAYDEARSALEAMREVNLKFEEMVAMGAPDQEIRQFLFGARQTTQGAMDALSGLVEISQRVMSSSKDQLDASAASAMRVSLLVSVAVAILALAVGLMVTLSITRPISALVSKLDRMSNELDLRFGDPGDFRDEIGVLGRSLASMFSHFEEIIAQVRGISRQVSSQAETFSATAEEANASVEEVRSQLELTVSRVDDLASGAEEVSASVQEVAAASSTAAARSTEVAEQVEKARGRQEEGMSFVRRAVESIGQVADKARSSMDMVEKLHERAATIQSIVAQIGGIADQTNLLALNAAIEAARAGEHGRGFAVVAEEVRKLAEESAQAARSISDIAEAISRDLNVVVDVVEDNAKGAEEVRSLSQQVLDVFRMISQNLTEISQASQDMAATAEEEAASAQEISSVIQGMADKTRDVSEATSVVASQIRDVSSVAEQVAQGATELAAIAEKLSSEVSRFKVSGDGEIGLEPYRSPVRDLSPALS</sequence>
<keyword evidence="1 3" id="KW-0807">Transducer</keyword>
<dbReference type="GO" id="GO:0016020">
    <property type="term" value="C:membrane"/>
    <property type="evidence" value="ECO:0007669"/>
    <property type="project" value="InterPro"/>
</dbReference>
<feature type="transmembrane region" description="Helical" evidence="5">
    <location>
        <begin position="12"/>
        <end position="33"/>
    </location>
</feature>
<evidence type="ECO:0000259" key="7">
    <source>
        <dbReference type="PROSITE" id="PS50885"/>
    </source>
</evidence>
<keyword evidence="5" id="KW-0472">Membrane</keyword>
<accession>D1B6P2</accession>
<comment type="similarity">
    <text evidence="2">Belongs to the methyl-accepting chemotaxis (MCP) protein family.</text>
</comment>
<dbReference type="GO" id="GO:0006935">
    <property type="term" value="P:chemotaxis"/>
    <property type="evidence" value="ECO:0007669"/>
    <property type="project" value="InterPro"/>
</dbReference>
<dbReference type="Pfam" id="PF00015">
    <property type="entry name" value="MCPsignal"/>
    <property type="match status" value="1"/>
</dbReference>
<dbReference type="PANTHER" id="PTHR32089">
    <property type="entry name" value="METHYL-ACCEPTING CHEMOTAXIS PROTEIN MCPB"/>
    <property type="match status" value="1"/>
</dbReference>
<evidence type="ECO:0000256" key="5">
    <source>
        <dbReference type="SAM" id="Phobius"/>
    </source>
</evidence>
<dbReference type="KEGG" id="tai:Taci_1453"/>
<dbReference type="OrthoDB" id="1225at2"/>
<evidence type="ECO:0000259" key="6">
    <source>
        <dbReference type="PROSITE" id="PS50111"/>
    </source>
</evidence>
<evidence type="ECO:0000256" key="4">
    <source>
        <dbReference type="SAM" id="MobiDB-lite"/>
    </source>
</evidence>
<dbReference type="eggNOG" id="COG0840">
    <property type="taxonomic scope" value="Bacteria"/>
</dbReference>
<dbReference type="PANTHER" id="PTHR32089:SF112">
    <property type="entry name" value="LYSOZYME-LIKE PROTEIN-RELATED"/>
    <property type="match status" value="1"/>
</dbReference>
<feature type="domain" description="HAMP" evidence="7">
    <location>
        <begin position="216"/>
        <end position="269"/>
    </location>
</feature>
<protein>
    <submittedName>
        <fullName evidence="8">Methyl-accepting chemotaxis sensory transducer</fullName>
    </submittedName>
</protein>
<dbReference type="InterPro" id="IPR004090">
    <property type="entry name" value="Chemotax_Me-accpt_rcpt"/>
</dbReference>
<dbReference type="PRINTS" id="PR00260">
    <property type="entry name" value="CHEMTRNSDUCR"/>
</dbReference>
<keyword evidence="9" id="KW-1185">Reference proteome</keyword>
<name>D1B6P2_THEAS</name>
<dbReference type="Gene3D" id="1.10.287.950">
    <property type="entry name" value="Methyl-accepting chemotaxis protein"/>
    <property type="match status" value="1"/>
</dbReference>
<gene>
    <name evidence="8" type="ordered locus">Taci_1453</name>
</gene>
<dbReference type="EnsemblBacteria" id="ACZ19683">
    <property type="protein sequence ID" value="ACZ19683"/>
    <property type="gene ID" value="Taci_1453"/>
</dbReference>
<keyword evidence="5" id="KW-0812">Transmembrane</keyword>
<dbReference type="SUPFAM" id="SSF58104">
    <property type="entry name" value="Methyl-accepting chemotaxis protein (MCP) signaling domain"/>
    <property type="match status" value="1"/>
</dbReference>
<dbReference type="EMBL" id="CP001818">
    <property type="protein sequence ID" value="ACZ19683.1"/>
    <property type="molecule type" value="Genomic_DNA"/>
</dbReference>
<feature type="region of interest" description="Disordered" evidence="4">
    <location>
        <begin position="578"/>
        <end position="597"/>
    </location>
</feature>
<dbReference type="GO" id="GO:0007165">
    <property type="term" value="P:signal transduction"/>
    <property type="evidence" value="ECO:0007669"/>
    <property type="project" value="UniProtKB-KW"/>
</dbReference>
<feature type="domain" description="Methyl-accepting transducer" evidence="6">
    <location>
        <begin position="288"/>
        <end position="524"/>
    </location>
</feature>
<dbReference type="STRING" id="525903.Taci_1453"/>
<dbReference type="PATRIC" id="fig|525903.6.peg.1453"/>
<dbReference type="PROSITE" id="PS50111">
    <property type="entry name" value="CHEMOTAXIS_TRANSDUC_2"/>
    <property type="match status" value="1"/>
</dbReference>
<dbReference type="PROSITE" id="PS50885">
    <property type="entry name" value="HAMP"/>
    <property type="match status" value="1"/>
</dbReference>
<proteinExistence type="inferred from homology"/>
<evidence type="ECO:0000256" key="3">
    <source>
        <dbReference type="PROSITE-ProRule" id="PRU00284"/>
    </source>
</evidence>
<dbReference type="InterPro" id="IPR024478">
    <property type="entry name" value="HlyB_4HB_MCP"/>
</dbReference>
<reference evidence="8 9" key="1">
    <citation type="journal article" date="2009" name="Stand. Genomic Sci.">
        <title>Complete genome sequence of Thermanaerovibrio acidaminovorans type strain (Su883).</title>
        <authorList>
            <person name="Chovatia M."/>
            <person name="Sikorski J."/>
            <person name="Schroder M."/>
            <person name="Lapidus A."/>
            <person name="Nolan M."/>
            <person name="Tice H."/>
            <person name="Glavina Del Rio T."/>
            <person name="Copeland A."/>
            <person name="Cheng J.F."/>
            <person name="Lucas S."/>
            <person name="Chen F."/>
            <person name="Bruce D."/>
            <person name="Goodwin L."/>
            <person name="Pitluck S."/>
            <person name="Ivanova N."/>
            <person name="Mavromatis K."/>
            <person name="Ovchinnikova G."/>
            <person name="Pati A."/>
            <person name="Chen A."/>
            <person name="Palaniappan K."/>
            <person name="Land M."/>
            <person name="Hauser L."/>
            <person name="Chang Y.J."/>
            <person name="Jeffries C.D."/>
            <person name="Chain P."/>
            <person name="Saunders E."/>
            <person name="Detter J.C."/>
            <person name="Brettin T."/>
            <person name="Rohde M."/>
            <person name="Goker M."/>
            <person name="Spring S."/>
            <person name="Bristow J."/>
            <person name="Markowitz V."/>
            <person name="Hugenholtz P."/>
            <person name="Kyrpides N.C."/>
            <person name="Klenk H.P."/>
            <person name="Eisen J.A."/>
        </authorList>
    </citation>
    <scope>NUCLEOTIDE SEQUENCE [LARGE SCALE GENOMIC DNA]</scope>
    <source>
        <strain evidence="9">ATCC 49978 / DSM 6589 / Su883</strain>
    </source>
</reference>
<dbReference type="RefSeq" id="WP_012870194.1">
    <property type="nucleotide sequence ID" value="NC_013522.1"/>
</dbReference>
<dbReference type="GO" id="GO:0004888">
    <property type="term" value="F:transmembrane signaling receptor activity"/>
    <property type="evidence" value="ECO:0007669"/>
    <property type="project" value="InterPro"/>
</dbReference>
<evidence type="ECO:0000256" key="1">
    <source>
        <dbReference type="ARBA" id="ARBA00023224"/>
    </source>
</evidence>
<evidence type="ECO:0000256" key="2">
    <source>
        <dbReference type="ARBA" id="ARBA00029447"/>
    </source>
</evidence>
<dbReference type="SMART" id="SM00304">
    <property type="entry name" value="HAMP"/>
    <property type="match status" value="1"/>
</dbReference>
<evidence type="ECO:0000313" key="9">
    <source>
        <dbReference type="Proteomes" id="UP000002030"/>
    </source>
</evidence>
<dbReference type="HOGENOM" id="CLU_000445_107_27_0"/>
<dbReference type="InterPro" id="IPR003660">
    <property type="entry name" value="HAMP_dom"/>
</dbReference>
<dbReference type="Pfam" id="PF12729">
    <property type="entry name" value="4HB_MCP_1"/>
    <property type="match status" value="1"/>
</dbReference>
<dbReference type="InterPro" id="IPR004089">
    <property type="entry name" value="MCPsignal_dom"/>
</dbReference>